<keyword evidence="4" id="KW-0234">DNA repair</keyword>
<dbReference type="InterPro" id="IPR023170">
    <property type="entry name" value="HhH_base_excis_C"/>
</dbReference>
<dbReference type="Proteomes" id="UP001378546">
    <property type="component" value="Chromosome"/>
</dbReference>
<dbReference type="EMBL" id="AP026968">
    <property type="protein sequence ID" value="BDT64511.1"/>
    <property type="molecule type" value="Genomic_DNA"/>
</dbReference>
<evidence type="ECO:0000313" key="6">
    <source>
        <dbReference type="EMBL" id="BDT64511.1"/>
    </source>
</evidence>
<comment type="catalytic activity">
    <reaction evidence="1">
        <text>Hydrolysis of alkylated DNA, releasing 3-methyladenine, 3-methylguanine, 7-methylguanine and 7-methyladenine.</text>
        <dbReference type="EC" id="3.2.2.21"/>
    </reaction>
</comment>
<dbReference type="Pfam" id="PF00730">
    <property type="entry name" value="HhH-GPD"/>
    <property type="match status" value="1"/>
</dbReference>
<dbReference type="PANTHER" id="PTHR43003">
    <property type="entry name" value="DNA-3-METHYLADENINE GLYCOSYLASE"/>
    <property type="match status" value="1"/>
</dbReference>
<feature type="domain" description="HhH-GPD" evidence="5">
    <location>
        <begin position="135"/>
        <end position="301"/>
    </location>
</feature>
<keyword evidence="3" id="KW-0227">DNA damage</keyword>
<gene>
    <name evidence="6" type="ORF">SP4011_09280</name>
</gene>
<dbReference type="InterPro" id="IPR051912">
    <property type="entry name" value="Alkylbase_DNA_Glycosylase/TA"/>
</dbReference>
<dbReference type="InterPro" id="IPR011257">
    <property type="entry name" value="DNA_glycosylase"/>
</dbReference>
<dbReference type="InterPro" id="IPR003265">
    <property type="entry name" value="HhH-GPD_domain"/>
</dbReference>
<protein>
    <recommendedName>
        <fullName evidence="2">DNA-3-methyladenine glycosylase II</fullName>
        <ecNumber evidence="2">3.2.2.21</ecNumber>
    </recommendedName>
</protein>
<evidence type="ECO:0000259" key="5">
    <source>
        <dbReference type="SMART" id="SM00478"/>
    </source>
</evidence>
<name>A0ABN6TJW5_9STRE</name>
<dbReference type="GeneID" id="45218496"/>
<evidence type="ECO:0000256" key="1">
    <source>
        <dbReference type="ARBA" id="ARBA00000086"/>
    </source>
</evidence>
<dbReference type="PANTHER" id="PTHR43003:SF5">
    <property type="entry name" value="DNA-3-METHYLADENINE GLYCOSYLASE"/>
    <property type="match status" value="1"/>
</dbReference>
<proteinExistence type="predicted"/>
<dbReference type="Gene3D" id="1.10.1670.10">
    <property type="entry name" value="Helix-hairpin-Helix base-excision DNA repair enzymes (C-terminal)"/>
    <property type="match status" value="1"/>
</dbReference>
<dbReference type="SUPFAM" id="SSF48150">
    <property type="entry name" value="DNA-glycosylase"/>
    <property type="match status" value="1"/>
</dbReference>
<keyword evidence="7" id="KW-1185">Reference proteome</keyword>
<dbReference type="SMART" id="SM00478">
    <property type="entry name" value="ENDO3c"/>
    <property type="match status" value="1"/>
</dbReference>
<dbReference type="RefSeq" id="WP_000855624.1">
    <property type="nucleotide sequence ID" value="NZ_AP026968.1"/>
</dbReference>
<organism evidence="6 7">
    <name type="scientific">Streptococcus parapneumoniae</name>
    <dbReference type="NCBI Taxonomy" id="2993430"/>
    <lineage>
        <taxon>Bacteria</taxon>
        <taxon>Bacillati</taxon>
        <taxon>Bacillota</taxon>
        <taxon>Bacilli</taxon>
        <taxon>Lactobacillales</taxon>
        <taxon>Streptococcaceae</taxon>
        <taxon>Streptococcus</taxon>
        <taxon>Streptococcus thalassemiae group</taxon>
    </lineage>
</organism>
<dbReference type="EC" id="3.2.2.21" evidence="2"/>
<dbReference type="CDD" id="cd00056">
    <property type="entry name" value="ENDO3c"/>
    <property type="match status" value="1"/>
</dbReference>
<dbReference type="Gene3D" id="1.10.340.30">
    <property type="entry name" value="Hypothetical protein, domain 2"/>
    <property type="match status" value="1"/>
</dbReference>
<sequence>MKTMKTIKKVRVTNYSLSKSLDCLERMGKLFPIVRIDDSACRIFIRNNDTNYLFEVSQCGNDFQVTMLLGELSDSETQQMFNKVFSIFDLHNNNYNKIDAYAYGTVDSTILFKSLKGLRIIKDTNILNCIIRTIISQQVSLKAASNIVRRFIEYYGDSIEFEGTHYFQFPTAEFIATSLTVTQLREIGIPLTRADAIISLAIKVRKMEKPLDDYSYSELKDIVICIKGIGKWTVEMLGLFYFTAPDIVPVADLGLHRAIEYLYNLPERSISKINVNSVTNNWSGNKSLQVYYIWEYWMLNKEEN</sequence>
<evidence type="ECO:0000256" key="2">
    <source>
        <dbReference type="ARBA" id="ARBA00012000"/>
    </source>
</evidence>
<evidence type="ECO:0000256" key="3">
    <source>
        <dbReference type="ARBA" id="ARBA00022763"/>
    </source>
</evidence>
<accession>A0ABN6TJW5</accession>
<evidence type="ECO:0000256" key="4">
    <source>
        <dbReference type="ARBA" id="ARBA00023204"/>
    </source>
</evidence>
<reference evidence="6 7" key="1">
    <citation type="submission" date="2022-11" db="EMBL/GenBank/DDBJ databases">
        <title>Complete genome sequence of alpha-hemolytic streptococci isolated from Japan.</title>
        <authorList>
            <person name="Morita M."/>
            <person name="Chang B."/>
            <person name="Akeda Y."/>
        </authorList>
    </citation>
    <scope>NUCLEOTIDE SEQUENCE [LARGE SCALE GENOMIC DNA]</scope>
    <source>
        <strain evidence="6 7">SP4011</strain>
    </source>
</reference>
<evidence type="ECO:0000313" key="7">
    <source>
        <dbReference type="Proteomes" id="UP001378546"/>
    </source>
</evidence>